<dbReference type="EMBL" id="CP002085">
    <property type="protein sequence ID" value="ADK85024.1"/>
    <property type="molecule type" value="Genomic_DNA"/>
</dbReference>
<protein>
    <submittedName>
        <fullName evidence="2">Uncharacterized protein</fullName>
    </submittedName>
</protein>
<evidence type="ECO:0000313" key="3">
    <source>
        <dbReference type="Proteomes" id="UP000009047"/>
    </source>
</evidence>
<evidence type="ECO:0000313" key="2">
    <source>
        <dbReference type="EMBL" id="ADK85024.1"/>
    </source>
</evidence>
<gene>
    <name evidence="2" type="ordered locus">Deba_1656</name>
</gene>
<dbReference type="Proteomes" id="UP000009047">
    <property type="component" value="Chromosome"/>
</dbReference>
<dbReference type="STRING" id="644282.Deba_1656"/>
<name>E1QHI1_DESB2</name>
<dbReference type="InterPro" id="IPR010486">
    <property type="entry name" value="HNS-dep_expression_A/B"/>
</dbReference>
<feature type="chain" id="PRO_5003150182" evidence="1">
    <location>
        <begin position="24"/>
        <end position="108"/>
    </location>
</feature>
<proteinExistence type="predicted"/>
<keyword evidence="3" id="KW-1185">Reference proteome</keyword>
<dbReference type="eggNOG" id="ENOG5033K3R">
    <property type="taxonomic scope" value="Bacteria"/>
</dbReference>
<dbReference type="HOGENOM" id="CLU_2192748_0_0_7"/>
<dbReference type="KEGG" id="dbr:Deba_1656"/>
<dbReference type="AlphaFoldDB" id="E1QHI1"/>
<accession>E1QHI1</accession>
<dbReference type="RefSeq" id="WP_013258477.1">
    <property type="nucleotide sequence ID" value="NC_014365.1"/>
</dbReference>
<keyword evidence="1" id="KW-0732">Signal</keyword>
<dbReference type="Pfam" id="PF06411">
    <property type="entry name" value="HdeA"/>
    <property type="match status" value="1"/>
</dbReference>
<evidence type="ECO:0000256" key="1">
    <source>
        <dbReference type="SAM" id="SignalP"/>
    </source>
</evidence>
<sequence>MKKIVALVMCLSLLAIFSSAAMAQKQNVDDVDFGALTCQDFIMGLAKSDEETAGLVLLWLDGYLSGVSGDTVIRWQTIDDFSNNIVDACGNQPDRNLLEVAKEIGISE</sequence>
<feature type="signal peptide" evidence="1">
    <location>
        <begin position="1"/>
        <end position="23"/>
    </location>
</feature>
<dbReference type="OrthoDB" id="5459282at2"/>
<reference evidence="2 3" key="1">
    <citation type="journal article" date="2010" name="Stand. Genomic Sci.">
        <title>Complete genome sequence of Desulfarculus baarsii type strain (2st14).</title>
        <authorList>
            <person name="Sun H."/>
            <person name="Spring S."/>
            <person name="Lapidus A."/>
            <person name="Davenport K."/>
            <person name="Del Rio T.G."/>
            <person name="Tice H."/>
            <person name="Nolan M."/>
            <person name="Copeland A."/>
            <person name="Cheng J.F."/>
            <person name="Lucas S."/>
            <person name="Tapia R."/>
            <person name="Goodwin L."/>
            <person name="Pitluck S."/>
            <person name="Ivanova N."/>
            <person name="Pagani I."/>
            <person name="Mavromatis K."/>
            <person name="Ovchinnikova G."/>
            <person name="Pati A."/>
            <person name="Chen A."/>
            <person name="Palaniappan K."/>
            <person name="Hauser L."/>
            <person name="Chang Y.J."/>
            <person name="Jeffries C.D."/>
            <person name="Detter J.C."/>
            <person name="Han C."/>
            <person name="Rohde M."/>
            <person name="Brambilla E."/>
            <person name="Goker M."/>
            <person name="Woyke T."/>
            <person name="Bristow J."/>
            <person name="Eisen J.A."/>
            <person name="Markowitz V."/>
            <person name="Hugenholtz P."/>
            <person name="Kyrpides N.C."/>
            <person name="Klenk H.P."/>
            <person name="Land M."/>
        </authorList>
    </citation>
    <scope>NUCLEOTIDE SEQUENCE [LARGE SCALE GENOMIC DNA]</scope>
    <source>
        <strain evidence="3">ATCC 33931 / DSM 2075 / LMG 7858 / VKM B-1802 / 2st14</strain>
    </source>
</reference>
<organism evidence="2 3">
    <name type="scientific">Desulfarculus baarsii (strain ATCC 33931 / DSM 2075 / LMG 7858 / VKM B-1802 / 2st14)</name>
    <dbReference type="NCBI Taxonomy" id="644282"/>
    <lineage>
        <taxon>Bacteria</taxon>
        <taxon>Pseudomonadati</taxon>
        <taxon>Thermodesulfobacteriota</taxon>
        <taxon>Desulfarculia</taxon>
        <taxon>Desulfarculales</taxon>
        <taxon>Desulfarculaceae</taxon>
        <taxon>Desulfarculus</taxon>
    </lineage>
</organism>